<gene>
    <name evidence="2" type="ORF">UFOVP1324_51</name>
</gene>
<feature type="transmembrane region" description="Helical" evidence="1">
    <location>
        <begin position="6"/>
        <end position="28"/>
    </location>
</feature>
<evidence type="ECO:0000313" key="2">
    <source>
        <dbReference type="EMBL" id="CAB4198824.1"/>
    </source>
</evidence>
<sequence length="35" mass="3658">MALIGYIVCGLLGAVGVTVYVVGFFEVLRISGGRK</sequence>
<organism evidence="2">
    <name type="scientific">uncultured Caudovirales phage</name>
    <dbReference type="NCBI Taxonomy" id="2100421"/>
    <lineage>
        <taxon>Viruses</taxon>
        <taxon>Duplodnaviria</taxon>
        <taxon>Heunggongvirae</taxon>
        <taxon>Uroviricota</taxon>
        <taxon>Caudoviricetes</taxon>
        <taxon>Peduoviridae</taxon>
        <taxon>Maltschvirus</taxon>
        <taxon>Maltschvirus maltsch</taxon>
    </lineage>
</organism>
<accession>A0A6J5S1Q7</accession>
<keyword evidence="1" id="KW-0812">Transmembrane</keyword>
<keyword evidence="1" id="KW-1133">Transmembrane helix</keyword>
<evidence type="ECO:0000256" key="1">
    <source>
        <dbReference type="SAM" id="Phobius"/>
    </source>
</evidence>
<proteinExistence type="predicted"/>
<protein>
    <submittedName>
        <fullName evidence="2">Uncharacterized protein</fullName>
    </submittedName>
</protein>
<name>A0A6J5S1Q7_9CAUD</name>
<reference evidence="2" key="1">
    <citation type="submission" date="2020-05" db="EMBL/GenBank/DDBJ databases">
        <authorList>
            <person name="Chiriac C."/>
            <person name="Salcher M."/>
            <person name="Ghai R."/>
            <person name="Kavagutti S V."/>
        </authorList>
    </citation>
    <scope>NUCLEOTIDE SEQUENCE</scope>
</reference>
<dbReference type="EMBL" id="LR797273">
    <property type="protein sequence ID" value="CAB4198824.1"/>
    <property type="molecule type" value="Genomic_DNA"/>
</dbReference>
<keyword evidence="1" id="KW-0472">Membrane</keyword>